<dbReference type="PANTHER" id="PTHR37832:SF1">
    <property type="entry name" value="STRESS-RESPONSE A_B BARREL DOMAIN-CONTAINING PROTEIN"/>
    <property type="match status" value="1"/>
</dbReference>
<dbReference type="Gene3D" id="3.30.70.100">
    <property type="match status" value="1"/>
</dbReference>
<gene>
    <name evidence="2" type="ORF">WJ35_02695</name>
</gene>
<organism evidence="2 3">
    <name type="scientific">Burkholderia ubonensis</name>
    <dbReference type="NCBI Taxonomy" id="101571"/>
    <lineage>
        <taxon>Bacteria</taxon>
        <taxon>Pseudomonadati</taxon>
        <taxon>Pseudomonadota</taxon>
        <taxon>Betaproteobacteria</taxon>
        <taxon>Burkholderiales</taxon>
        <taxon>Burkholderiaceae</taxon>
        <taxon>Burkholderia</taxon>
        <taxon>Burkholderia cepacia complex</taxon>
    </lineage>
</organism>
<name>A0A1B4LAD8_9BURK</name>
<dbReference type="EMBL" id="CP013420">
    <property type="protein sequence ID" value="AOJ74092.1"/>
    <property type="molecule type" value="Genomic_DNA"/>
</dbReference>
<dbReference type="PANTHER" id="PTHR37832">
    <property type="entry name" value="BLL2683 PROTEIN"/>
    <property type="match status" value="1"/>
</dbReference>
<accession>A0A1B4LAD8</accession>
<reference evidence="2 3" key="1">
    <citation type="submission" date="2015-12" db="EMBL/GenBank/DDBJ databases">
        <title>Diversity of Burkholderia near neighbor genomes.</title>
        <authorList>
            <person name="Sahl J."/>
            <person name="Wagner D."/>
            <person name="Keim P."/>
        </authorList>
    </citation>
    <scope>NUCLEOTIDE SEQUENCE [LARGE SCALE GENOMIC DNA]</scope>
    <source>
        <strain evidence="2 3">MSMB0783</strain>
    </source>
</reference>
<dbReference type="PROSITE" id="PS51502">
    <property type="entry name" value="S_R_A_B_BARREL"/>
    <property type="match status" value="1"/>
</dbReference>
<dbReference type="RefSeq" id="WP_069238695.1">
    <property type="nucleotide sequence ID" value="NZ_CP013420.1"/>
</dbReference>
<dbReference type="InterPro" id="IPR013097">
    <property type="entry name" value="Dabb"/>
</dbReference>
<evidence type="ECO:0000313" key="2">
    <source>
        <dbReference type="EMBL" id="AOJ74092.1"/>
    </source>
</evidence>
<dbReference type="Proteomes" id="UP000243680">
    <property type="component" value="Chromosome 1"/>
</dbReference>
<dbReference type="Pfam" id="PF07876">
    <property type="entry name" value="Dabb"/>
    <property type="match status" value="1"/>
</dbReference>
<feature type="domain" description="Stress-response A/B barrel" evidence="1">
    <location>
        <begin position="2"/>
        <end position="98"/>
    </location>
</feature>
<evidence type="ECO:0000313" key="3">
    <source>
        <dbReference type="Proteomes" id="UP000243680"/>
    </source>
</evidence>
<proteinExistence type="predicted"/>
<dbReference type="AlphaFoldDB" id="A0A1B4LAD8"/>
<dbReference type="InterPro" id="IPR011008">
    <property type="entry name" value="Dimeric_a/b-barrel"/>
</dbReference>
<evidence type="ECO:0000259" key="1">
    <source>
        <dbReference type="PROSITE" id="PS51502"/>
    </source>
</evidence>
<dbReference type="SMART" id="SM00886">
    <property type="entry name" value="Dabb"/>
    <property type="match status" value="1"/>
</dbReference>
<sequence length="105" mass="11729">MIRHIVMWKLKETAEGATRAQNALRLKEKLEACRDIVPGVLHLEVGLATPGLEATYDVVLVSDFVDQAALDAYQVHPVHEEVKKFVGAVREARQCIDYLCDNAAR</sequence>
<dbReference type="SUPFAM" id="SSF54909">
    <property type="entry name" value="Dimeric alpha+beta barrel"/>
    <property type="match status" value="1"/>
</dbReference>
<protein>
    <submittedName>
        <fullName evidence="2">Stress responsive protein</fullName>
    </submittedName>
</protein>